<dbReference type="SMART" id="SM00525">
    <property type="entry name" value="FES"/>
    <property type="match status" value="1"/>
</dbReference>
<dbReference type="SUPFAM" id="SSF48150">
    <property type="entry name" value="DNA-glycosylase"/>
    <property type="match status" value="1"/>
</dbReference>
<dbReference type="PROSITE" id="PS00764">
    <property type="entry name" value="ENDONUCLEASE_III_1"/>
    <property type="match status" value="1"/>
</dbReference>
<keyword evidence="8 12" id="KW-0238">DNA-binding</keyword>
<evidence type="ECO:0000256" key="4">
    <source>
        <dbReference type="ARBA" id="ARBA00022763"/>
    </source>
</evidence>
<dbReference type="EC" id="4.2.99.18" evidence="12"/>
<dbReference type="InterPro" id="IPR005759">
    <property type="entry name" value="Nth"/>
</dbReference>
<keyword evidence="10 12" id="KW-0456">Lyase</keyword>
<dbReference type="HAMAP" id="MF_00942">
    <property type="entry name" value="Nth"/>
    <property type="match status" value="1"/>
</dbReference>
<gene>
    <name evidence="12 14" type="primary">nth</name>
    <name evidence="14" type="ORF">I0Q91_06665</name>
</gene>
<evidence type="ECO:0000313" key="14">
    <source>
        <dbReference type="EMBL" id="MBF8436750.1"/>
    </source>
</evidence>
<comment type="cofactor">
    <cofactor evidence="12">
        <name>[4Fe-4S] cluster</name>
        <dbReference type="ChEBI" id="CHEBI:49883"/>
    </cofactor>
    <text evidence="12">Binds 1 [4Fe-4S] cluster.</text>
</comment>
<evidence type="ECO:0000256" key="9">
    <source>
        <dbReference type="ARBA" id="ARBA00023204"/>
    </source>
</evidence>
<keyword evidence="9 12" id="KW-0234">DNA repair</keyword>
<keyword evidence="14" id="KW-0255">Endonuclease</keyword>
<feature type="domain" description="HhH-GPD" evidence="13">
    <location>
        <begin position="41"/>
        <end position="188"/>
    </location>
</feature>
<keyword evidence="3 12" id="KW-0479">Metal-binding</keyword>
<keyword evidence="14" id="KW-0540">Nuclease</keyword>
<evidence type="ECO:0000256" key="6">
    <source>
        <dbReference type="ARBA" id="ARBA00023004"/>
    </source>
</evidence>
<comment type="similarity">
    <text evidence="1 12">Belongs to the Nth/MutY family.</text>
</comment>
<dbReference type="PIRSF" id="PIRSF001435">
    <property type="entry name" value="Nth"/>
    <property type="match status" value="1"/>
</dbReference>
<dbReference type="Proteomes" id="UP000621436">
    <property type="component" value="Unassembled WGS sequence"/>
</dbReference>
<reference evidence="14" key="1">
    <citation type="submission" date="2020-11" db="EMBL/GenBank/DDBJ databases">
        <title>Halonatronomonas betainensis gen. nov., sp. nov. a novel haloalkaliphilic representative of the family Halanaerobiacae capable of betaine degradation.</title>
        <authorList>
            <person name="Boltyanskaya Y."/>
            <person name="Kevbrin V."/>
            <person name="Detkova E."/>
            <person name="Grouzdev D.S."/>
            <person name="Koziaeva V."/>
            <person name="Zhilina T."/>
        </authorList>
    </citation>
    <scope>NUCLEOTIDE SEQUENCE</scope>
    <source>
        <strain evidence="14">Z-7014</strain>
    </source>
</reference>
<keyword evidence="7 12" id="KW-0411">Iron-sulfur</keyword>
<dbReference type="InterPro" id="IPR003651">
    <property type="entry name" value="Endonuclease3_FeS-loop_motif"/>
</dbReference>
<feature type="binding site" evidence="12">
    <location>
        <position position="206"/>
    </location>
    <ligand>
        <name>[4Fe-4S] cluster</name>
        <dbReference type="ChEBI" id="CHEBI:49883"/>
    </ligand>
</feature>
<keyword evidence="11 12" id="KW-0326">Glycosidase</keyword>
<proteinExistence type="inferred from homology"/>
<dbReference type="GO" id="GO:0140078">
    <property type="term" value="F:class I DNA-(apurinic or apyrimidinic site) endonuclease activity"/>
    <property type="evidence" value="ECO:0007669"/>
    <property type="project" value="UniProtKB-EC"/>
</dbReference>
<dbReference type="GO" id="GO:0003677">
    <property type="term" value="F:DNA binding"/>
    <property type="evidence" value="ECO:0007669"/>
    <property type="project" value="UniProtKB-UniRule"/>
</dbReference>
<dbReference type="InterPro" id="IPR004035">
    <property type="entry name" value="Endouclease-III_FeS-bd_BS"/>
</dbReference>
<dbReference type="Pfam" id="PF00633">
    <property type="entry name" value="HHH"/>
    <property type="match status" value="1"/>
</dbReference>
<protein>
    <recommendedName>
        <fullName evidence="12">Endonuclease III</fullName>
        <ecNumber evidence="12">4.2.99.18</ecNumber>
    </recommendedName>
    <alternativeName>
        <fullName evidence="12">DNA-(apurinic or apyrimidinic site) lyase</fullName>
    </alternativeName>
</protein>
<evidence type="ECO:0000259" key="13">
    <source>
        <dbReference type="SMART" id="SM00478"/>
    </source>
</evidence>
<comment type="function">
    <text evidence="12">DNA repair enzyme that has both DNA N-glycosylase activity and AP-lyase activity. The DNA N-glycosylase activity releases various damaged pyrimidines from DNA by cleaving the N-glycosidic bond, leaving an AP (apurinic/apyrimidinic) site. The AP-lyase activity cleaves the phosphodiester bond 3' to the AP site by a beta-elimination, leaving a 3'-terminal unsaturated sugar and a product with a terminal 5'-phosphate.</text>
</comment>
<feature type="binding site" evidence="12">
    <location>
        <position position="190"/>
    </location>
    <ligand>
        <name>[4Fe-4S] cluster</name>
        <dbReference type="ChEBI" id="CHEBI:49883"/>
    </ligand>
</feature>
<dbReference type="Pfam" id="PF10576">
    <property type="entry name" value="EndIII_4Fe-2S"/>
    <property type="match status" value="1"/>
</dbReference>
<dbReference type="SMART" id="SM00478">
    <property type="entry name" value="ENDO3c"/>
    <property type="match status" value="1"/>
</dbReference>
<dbReference type="Gene3D" id="1.10.1670.10">
    <property type="entry name" value="Helix-hairpin-Helix base-excision DNA repair enzymes (C-terminal)"/>
    <property type="match status" value="1"/>
</dbReference>
<dbReference type="FunFam" id="1.10.340.30:FF:000001">
    <property type="entry name" value="Endonuclease III"/>
    <property type="match status" value="1"/>
</dbReference>
<dbReference type="GO" id="GO:0019104">
    <property type="term" value="F:DNA N-glycosylase activity"/>
    <property type="evidence" value="ECO:0007669"/>
    <property type="project" value="UniProtKB-UniRule"/>
</dbReference>
<feature type="binding site" evidence="12">
    <location>
        <position position="200"/>
    </location>
    <ligand>
        <name>[4Fe-4S] cluster</name>
        <dbReference type="ChEBI" id="CHEBI:49883"/>
    </ligand>
</feature>
<evidence type="ECO:0000256" key="8">
    <source>
        <dbReference type="ARBA" id="ARBA00023125"/>
    </source>
</evidence>
<dbReference type="PANTHER" id="PTHR10359:SF18">
    <property type="entry name" value="ENDONUCLEASE III"/>
    <property type="match status" value="1"/>
</dbReference>
<evidence type="ECO:0000256" key="12">
    <source>
        <dbReference type="HAMAP-Rule" id="MF_00942"/>
    </source>
</evidence>
<evidence type="ECO:0000256" key="10">
    <source>
        <dbReference type="ARBA" id="ARBA00023239"/>
    </source>
</evidence>
<dbReference type="InterPro" id="IPR011257">
    <property type="entry name" value="DNA_glycosylase"/>
</dbReference>
<keyword evidence="4 12" id="KW-0227">DNA damage</keyword>
<keyword evidence="5 12" id="KW-0378">Hydrolase</keyword>
<dbReference type="Pfam" id="PF00730">
    <property type="entry name" value="HhH-GPD"/>
    <property type="match status" value="1"/>
</dbReference>
<organism evidence="14 15">
    <name type="scientific">Halonatronomonas betaini</name>
    <dbReference type="NCBI Taxonomy" id="2778430"/>
    <lineage>
        <taxon>Bacteria</taxon>
        <taxon>Bacillati</taxon>
        <taxon>Bacillota</taxon>
        <taxon>Clostridia</taxon>
        <taxon>Halanaerobiales</taxon>
        <taxon>Halarsenatibacteraceae</taxon>
        <taxon>Halonatronomonas</taxon>
    </lineage>
</organism>
<comment type="caution">
    <text evidence="14">The sequence shown here is derived from an EMBL/GenBank/DDBJ whole genome shotgun (WGS) entry which is preliminary data.</text>
</comment>
<dbReference type="InterPro" id="IPR023170">
    <property type="entry name" value="HhH_base_excis_C"/>
</dbReference>
<dbReference type="Gene3D" id="1.10.340.30">
    <property type="entry name" value="Hypothetical protein, domain 2"/>
    <property type="match status" value="1"/>
</dbReference>
<evidence type="ECO:0000256" key="11">
    <source>
        <dbReference type="ARBA" id="ARBA00023295"/>
    </source>
</evidence>
<dbReference type="CDD" id="cd00056">
    <property type="entry name" value="ENDO3c"/>
    <property type="match status" value="1"/>
</dbReference>
<name>A0A931F6B7_9FIRM</name>
<evidence type="ECO:0000256" key="2">
    <source>
        <dbReference type="ARBA" id="ARBA00022485"/>
    </source>
</evidence>
<dbReference type="GO" id="GO:0006285">
    <property type="term" value="P:base-excision repair, AP site formation"/>
    <property type="evidence" value="ECO:0007669"/>
    <property type="project" value="TreeGrafter"/>
</dbReference>
<evidence type="ECO:0000256" key="3">
    <source>
        <dbReference type="ARBA" id="ARBA00022723"/>
    </source>
</evidence>
<dbReference type="InterPro" id="IPR000445">
    <property type="entry name" value="HhH_motif"/>
</dbReference>
<dbReference type="NCBIfam" id="TIGR01083">
    <property type="entry name" value="nth"/>
    <property type="match status" value="1"/>
</dbReference>
<dbReference type="InterPro" id="IPR003265">
    <property type="entry name" value="HhH-GPD_domain"/>
</dbReference>
<comment type="catalytic activity">
    <reaction evidence="12">
        <text>2'-deoxyribonucleotide-(2'-deoxyribose 5'-phosphate)-2'-deoxyribonucleotide-DNA = a 3'-end 2'-deoxyribonucleotide-(2,3-dehydro-2,3-deoxyribose 5'-phosphate)-DNA + a 5'-end 5'-phospho-2'-deoxyribonucleoside-DNA + H(+)</text>
        <dbReference type="Rhea" id="RHEA:66592"/>
        <dbReference type="Rhea" id="RHEA-COMP:13180"/>
        <dbReference type="Rhea" id="RHEA-COMP:16897"/>
        <dbReference type="Rhea" id="RHEA-COMP:17067"/>
        <dbReference type="ChEBI" id="CHEBI:15378"/>
        <dbReference type="ChEBI" id="CHEBI:136412"/>
        <dbReference type="ChEBI" id="CHEBI:157695"/>
        <dbReference type="ChEBI" id="CHEBI:167181"/>
        <dbReference type="EC" id="4.2.99.18"/>
    </reaction>
</comment>
<evidence type="ECO:0000256" key="7">
    <source>
        <dbReference type="ARBA" id="ARBA00023014"/>
    </source>
</evidence>
<dbReference type="PANTHER" id="PTHR10359">
    <property type="entry name" value="A/G-SPECIFIC ADENINE GLYCOSYLASE/ENDONUCLEASE III"/>
    <property type="match status" value="1"/>
</dbReference>
<dbReference type="GO" id="GO:0046872">
    <property type="term" value="F:metal ion binding"/>
    <property type="evidence" value="ECO:0007669"/>
    <property type="project" value="UniProtKB-KW"/>
</dbReference>
<sequence length="214" mass="24333">MEKNLDEKLNFVIDILGDKYPAPETELNHDSPFELLVATILSAQTTDVQVNKVTEELFKEYDSPDDFARLSPNELADKIKSIGLYRNKSKFIVESSRIILADFDGQVPRNFSDLLKLPGVGRKTASVVLVGAFSTPAFPVDTHVFRVSNRLGLASSDRVEEVEEQLKDLIPEELWADMHHWLIFHGREVCKARSPKCEICRLKNYCNYYQKKGG</sequence>
<dbReference type="FunFam" id="1.10.1670.10:FF:000001">
    <property type="entry name" value="Endonuclease III"/>
    <property type="match status" value="1"/>
</dbReference>
<dbReference type="RefSeq" id="WP_270453661.1">
    <property type="nucleotide sequence ID" value="NZ_JADPIE010000003.1"/>
</dbReference>
<evidence type="ECO:0000256" key="5">
    <source>
        <dbReference type="ARBA" id="ARBA00022801"/>
    </source>
</evidence>
<keyword evidence="2 12" id="KW-0004">4Fe-4S</keyword>
<evidence type="ECO:0000313" key="15">
    <source>
        <dbReference type="Proteomes" id="UP000621436"/>
    </source>
</evidence>
<dbReference type="GO" id="GO:0051539">
    <property type="term" value="F:4 iron, 4 sulfur cluster binding"/>
    <property type="evidence" value="ECO:0007669"/>
    <property type="project" value="UniProtKB-UniRule"/>
</dbReference>
<keyword evidence="6 12" id="KW-0408">Iron</keyword>
<keyword evidence="15" id="KW-1185">Reference proteome</keyword>
<feature type="binding site" evidence="12">
    <location>
        <position position="197"/>
    </location>
    <ligand>
        <name>[4Fe-4S] cluster</name>
        <dbReference type="ChEBI" id="CHEBI:49883"/>
    </ligand>
</feature>
<accession>A0A931F6B7</accession>
<dbReference type="AlphaFoldDB" id="A0A931F6B7"/>
<dbReference type="EMBL" id="JADPIE010000003">
    <property type="protein sequence ID" value="MBF8436750.1"/>
    <property type="molecule type" value="Genomic_DNA"/>
</dbReference>
<evidence type="ECO:0000256" key="1">
    <source>
        <dbReference type="ARBA" id="ARBA00008343"/>
    </source>
</evidence>